<keyword evidence="2" id="KW-1185">Reference proteome</keyword>
<protein>
    <submittedName>
        <fullName evidence="1">Uncharacterized protein</fullName>
    </submittedName>
</protein>
<proteinExistence type="predicted"/>
<dbReference type="RefSeq" id="WP_189410195.1">
    <property type="nucleotide sequence ID" value="NZ_BMYJ01000002.1"/>
</dbReference>
<evidence type="ECO:0000313" key="2">
    <source>
        <dbReference type="Proteomes" id="UP000638981"/>
    </source>
</evidence>
<accession>A0A918WH90</accession>
<gene>
    <name evidence="1" type="ORF">GCM10007315_06480</name>
</gene>
<organism evidence="1 2">
    <name type="scientific">Neogemmobacter tilapiae</name>
    <dbReference type="NCBI Taxonomy" id="875041"/>
    <lineage>
        <taxon>Bacteria</taxon>
        <taxon>Pseudomonadati</taxon>
        <taxon>Pseudomonadota</taxon>
        <taxon>Alphaproteobacteria</taxon>
        <taxon>Rhodobacterales</taxon>
        <taxon>Paracoccaceae</taxon>
        <taxon>Neogemmobacter</taxon>
    </lineage>
</organism>
<dbReference type="AlphaFoldDB" id="A0A918WH90"/>
<comment type="caution">
    <text evidence="1">The sequence shown here is derived from an EMBL/GenBank/DDBJ whole genome shotgun (WGS) entry which is preliminary data.</text>
</comment>
<evidence type="ECO:0000313" key="1">
    <source>
        <dbReference type="EMBL" id="GHC47393.1"/>
    </source>
</evidence>
<dbReference type="Proteomes" id="UP000638981">
    <property type="component" value="Unassembled WGS sequence"/>
</dbReference>
<reference evidence="1" key="1">
    <citation type="journal article" date="2014" name="Int. J. Syst. Evol. Microbiol.">
        <title>Complete genome sequence of Corynebacterium casei LMG S-19264T (=DSM 44701T), isolated from a smear-ripened cheese.</title>
        <authorList>
            <consortium name="US DOE Joint Genome Institute (JGI-PGF)"/>
            <person name="Walter F."/>
            <person name="Albersmeier A."/>
            <person name="Kalinowski J."/>
            <person name="Ruckert C."/>
        </authorList>
    </citation>
    <scope>NUCLEOTIDE SEQUENCE</scope>
    <source>
        <strain evidence="1">KCTC 23310</strain>
    </source>
</reference>
<sequence>MLKGALGKLIGGGGGAGDDTSFNLATPYGRLQAFFYEIDQTTAARRLTLAIGDAQVIFDVQNKKVLRLIELTPDTDGRGAIASRIERDYNQLDGQLKLLAEILTTFVSRAGEFDMVSRPSPVTYPPKTDGFPAAEWRFACDMFGVVPAAVVPEVARGPGAAPAPAAPSGGASAAPSAREPAMAAAAQAAAGQAAQPAAVMASVASALAAAPAAAAAVATAPMVDTAVVERFYGAVAKHCDLAMMIDEDGAVLEFTDDAAGWFDLGGEIAKDMKAWVEETAHLMPGSQLVMMRSPILQNQSVIFMTNGKKTAFGAFSSHVTGRIFSLANEYVGHRK</sequence>
<name>A0A918WH90_9RHOB</name>
<reference evidence="1" key="2">
    <citation type="submission" date="2020-09" db="EMBL/GenBank/DDBJ databases">
        <authorList>
            <person name="Sun Q."/>
            <person name="Kim S."/>
        </authorList>
    </citation>
    <scope>NUCLEOTIDE SEQUENCE</scope>
    <source>
        <strain evidence="1">KCTC 23310</strain>
    </source>
</reference>
<dbReference type="EMBL" id="BMYJ01000002">
    <property type="protein sequence ID" value="GHC47393.1"/>
    <property type="molecule type" value="Genomic_DNA"/>
</dbReference>